<dbReference type="GO" id="GO:0000155">
    <property type="term" value="F:phosphorelay sensor kinase activity"/>
    <property type="evidence" value="ECO:0007669"/>
    <property type="project" value="InterPro"/>
</dbReference>
<feature type="transmembrane region" description="Helical" evidence="10">
    <location>
        <begin position="131"/>
        <end position="152"/>
    </location>
</feature>
<dbReference type="SMART" id="SM00387">
    <property type="entry name" value="HATPase_c"/>
    <property type="match status" value="1"/>
</dbReference>
<dbReference type="InterPro" id="IPR003594">
    <property type="entry name" value="HATPase_dom"/>
</dbReference>
<evidence type="ECO:0000256" key="1">
    <source>
        <dbReference type="ARBA" id="ARBA00000085"/>
    </source>
</evidence>
<dbReference type="InterPro" id="IPR036097">
    <property type="entry name" value="HisK_dim/P_sf"/>
</dbReference>
<dbReference type="InterPro" id="IPR003661">
    <property type="entry name" value="HisK_dim/P_dom"/>
</dbReference>
<evidence type="ECO:0000256" key="3">
    <source>
        <dbReference type="ARBA" id="ARBA00012438"/>
    </source>
</evidence>
<dbReference type="RefSeq" id="WP_184636139.1">
    <property type="nucleotide sequence ID" value="NZ_BAABKT010000039.1"/>
</dbReference>
<keyword evidence="6" id="KW-0808">Transferase</keyword>
<gene>
    <name evidence="12" type="ORF">HNR25_003106</name>
</gene>
<dbReference type="PANTHER" id="PTHR44936">
    <property type="entry name" value="SENSOR PROTEIN CREC"/>
    <property type="match status" value="1"/>
</dbReference>
<dbReference type="CDD" id="cd00075">
    <property type="entry name" value="HATPase"/>
    <property type="match status" value="1"/>
</dbReference>
<accession>A0A841E895</accession>
<dbReference type="AlphaFoldDB" id="A0A841E895"/>
<evidence type="ECO:0000256" key="10">
    <source>
        <dbReference type="SAM" id="Phobius"/>
    </source>
</evidence>
<evidence type="ECO:0000313" key="12">
    <source>
        <dbReference type="EMBL" id="MBB5999355.1"/>
    </source>
</evidence>
<keyword evidence="7 12" id="KW-0418">Kinase</keyword>
<dbReference type="PANTHER" id="PTHR44936:SF9">
    <property type="entry name" value="SENSOR PROTEIN CREC"/>
    <property type="match status" value="1"/>
</dbReference>
<keyword evidence="8" id="KW-0902">Two-component regulatory system</keyword>
<dbReference type="SUPFAM" id="SSF47384">
    <property type="entry name" value="Homodimeric domain of signal transducing histidine kinase"/>
    <property type="match status" value="1"/>
</dbReference>
<dbReference type="Proteomes" id="UP000578077">
    <property type="component" value="Unassembled WGS sequence"/>
</dbReference>
<sequence>MRRRMLFSTLVVTVIAVLLLGLPLGALTYSTIHSQARRQVEQEAQVIAAEIEAELADSDRVDLDRLTEVHPERHIEIRLQTGEVFSAGGWGVDPRADDSPPSVHATASSGGGTAVTVWRDTARVRENILNAWLGIGSLSLLAVGVAVGLAMLQARRLTLPLVDLAATAERLGSGIVTPWGHRYGISEADRVAEVLDRSAERIASLIATERHFATDASHQLRTPLTALSMRLEEIIAEADSPDVVRDEGEAALAQTERLVDTVENLLGRARKSQQPQAEAIDIDNALGRFVSEWGPILRKEGRDVLRAGDRGLSASIPNTDLTQIMATLVDNARRHGAGTVTIRTVGEGGSVRIEVGDEGPGVPEDIAGRIFEREVTGGNGTGLGLALARHIAESQGARVELIQSRPTTFALFLPPAGGTLAESGPSPA</sequence>
<organism evidence="12 13">
    <name type="scientific">Streptomonospora salina</name>
    <dbReference type="NCBI Taxonomy" id="104205"/>
    <lineage>
        <taxon>Bacteria</taxon>
        <taxon>Bacillati</taxon>
        <taxon>Actinomycetota</taxon>
        <taxon>Actinomycetes</taxon>
        <taxon>Streptosporangiales</taxon>
        <taxon>Nocardiopsidaceae</taxon>
        <taxon>Streptomonospora</taxon>
    </lineage>
</organism>
<dbReference type="Pfam" id="PF00512">
    <property type="entry name" value="HisKA"/>
    <property type="match status" value="1"/>
</dbReference>
<dbReference type="Pfam" id="PF18092">
    <property type="entry name" value="DraK_HK_N"/>
    <property type="match status" value="1"/>
</dbReference>
<dbReference type="InterPro" id="IPR036890">
    <property type="entry name" value="HATPase_C_sf"/>
</dbReference>
<dbReference type="InterPro" id="IPR005467">
    <property type="entry name" value="His_kinase_dom"/>
</dbReference>
<keyword evidence="10" id="KW-1133">Transmembrane helix</keyword>
<keyword evidence="10" id="KW-0472">Membrane</keyword>
<reference evidence="12 13" key="1">
    <citation type="submission" date="2020-08" db="EMBL/GenBank/DDBJ databases">
        <title>Sequencing the genomes of 1000 actinobacteria strains.</title>
        <authorList>
            <person name="Klenk H.-P."/>
        </authorList>
    </citation>
    <scope>NUCLEOTIDE SEQUENCE [LARGE SCALE GENOMIC DNA]</scope>
    <source>
        <strain evidence="12 13">DSM 44593</strain>
    </source>
</reference>
<comment type="catalytic activity">
    <reaction evidence="1">
        <text>ATP + protein L-histidine = ADP + protein N-phospho-L-histidine.</text>
        <dbReference type="EC" id="2.7.13.3"/>
    </reaction>
</comment>
<dbReference type="CDD" id="cd00082">
    <property type="entry name" value="HisKA"/>
    <property type="match status" value="1"/>
</dbReference>
<evidence type="ECO:0000256" key="8">
    <source>
        <dbReference type="ARBA" id="ARBA00023012"/>
    </source>
</evidence>
<dbReference type="InterPro" id="IPR040868">
    <property type="entry name" value="DraK_HK_N"/>
</dbReference>
<feature type="domain" description="Histidine kinase" evidence="11">
    <location>
        <begin position="215"/>
        <end position="417"/>
    </location>
</feature>
<evidence type="ECO:0000259" key="11">
    <source>
        <dbReference type="PROSITE" id="PS50109"/>
    </source>
</evidence>
<dbReference type="SUPFAM" id="SSF55874">
    <property type="entry name" value="ATPase domain of HSP90 chaperone/DNA topoisomerase II/histidine kinase"/>
    <property type="match status" value="1"/>
</dbReference>
<dbReference type="InterPro" id="IPR050980">
    <property type="entry name" value="2C_sensor_his_kinase"/>
</dbReference>
<evidence type="ECO:0000256" key="6">
    <source>
        <dbReference type="ARBA" id="ARBA00022679"/>
    </source>
</evidence>
<comment type="caution">
    <text evidence="12">The sequence shown here is derived from an EMBL/GenBank/DDBJ whole genome shotgun (WGS) entry which is preliminary data.</text>
</comment>
<keyword evidence="9" id="KW-0843">Virulence</keyword>
<dbReference type="EMBL" id="JACHLY010000001">
    <property type="protein sequence ID" value="MBB5999355.1"/>
    <property type="molecule type" value="Genomic_DNA"/>
</dbReference>
<protein>
    <recommendedName>
        <fullName evidence="3">histidine kinase</fullName>
        <ecNumber evidence="3">2.7.13.3</ecNumber>
    </recommendedName>
</protein>
<keyword evidence="13" id="KW-1185">Reference proteome</keyword>
<evidence type="ECO:0000256" key="9">
    <source>
        <dbReference type="ARBA" id="ARBA00023026"/>
    </source>
</evidence>
<evidence type="ECO:0000256" key="5">
    <source>
        <dbReference type="ARBA" id="ARBA00022553"/>
    </source>
</evidence>
<dbReference type="PRINTS" id="PR00344">
    <property type="entry name" value="BCTRLSENSOR"/>
</dbReference>
<name>A0A841E895_9ACTN</name>
<proteinExistence type="predicted"/>
<dbReference type="Gene3D" id="1.10.287.130">
    <property type="match status" value="1"/>
</dbReference>
<dbReference type="PROSITE" id="PS50109">
    <property type="entry name" value="HIS_KIN"/>
    <property type="match status" value="1"/>
</dbReference>
<dbReference type="EC" id="2.7.13.3" evidence="3"/>
<evidence type="ECO:0000313" key="13">
    <source>
        <dbReference type="Proteomes" id="UP000578077"/>
    </source>
</evidence>
<comment type="subcellular location">
    <subcellularLocation>
        <location evidence="2">Cell membrane</location>
        <topology evidence="2">Multi-pass membrane protein</topology>
    </subcellularLocation>
</comment>
<dbReference type="InterPro" id="IPR004358">
    <property type="entry name" value="Sig_transdc_His_kin-like_C"/>
</dbReference>
<dbReference type="Pfam" id="PF02518">
    <property type="entry name" value="HATPase_c"/>
    <property type="match status" value="1"/>
</dbReference>
<keyword evidence="5" id="KW-0597">Phosphoprotein</keyword>
<evidence type="ECO:0000256" key="7">
    <source>
        <dbReference type="ARBA" id="ARBA00022777"/>
    </source>
</evidence>
<keyword evidence="10" id="KW-0812">Transmembrane</keyword>
<dbReference type="SMART" id="SM00388">
    <property type="entry name" value="HisKA"/>
    <property type="match status" value="1"/>
</dbReference>
<dbReference type="GO" id="GO:0005886">
    <property type="term" value="C:plasma membrane"/>
    <property type="evidence" value="ECO:0007669"/>
    <property type="project" value="UniProtKB-SubCell"/>
</dbReference>
<dbReference type="Gene3D" id="3.30.565.10">
    <property type="entry name" value="Histidine kinase-like ATPase, C-terminal domain"/>
    <property type="match status" value="1"/>
</dbReference>
<evidence type="ECO:0000256" key="2">
    <source>
        <dbReference type="ARBA" id="ARBA00004651"/>
    </source>
</evidence>
<keyword evidence="4" id="KW-1003">Cell membrane</keyword>
<evidence type="ECO:0000256" key="4">
    <source>
        <dbReference type="ARBA" id="ARBA00022475"/>
    </source>
</evidence>